<sequence>MARWPVSSSVIKAVGYDPGRRILDVEFVGGRVYRYTGVDGAVYKDFMAAESKGRFFNQHIQYGYEFEQLT</sequence>
<reference evidence="2 3" key="1">
    <citation type="submission" date="2019-06" db="EMBL/GenBank/DDBJ databases">
        <title>Amycolatopsis alkalitolerans sp. nov., isolated from Gastrodia elata Blume.</title>
        <authorList>
            <person name="Narsing Rao M.P."/>
            <person name="Li W.J."/>
        </authorList>
    </citation>
    <scope>NUCLEOTIDE SEQUENCE [LARGE SCALE GENOMIC DNA]</scope>
    <source>
        <strain evidence="2 3">SYSUP0005</strain>
    </source>
</reference>
<keyword evidence="3" id="KW-1185">Reference proteome</keyword>
<dbReference type="OrthoDB" id="8450910at2"/>
<proteinExistence type="predicted"/>
<organism evidence="2 3">
    <name type="scientific">Amycolatopsis alkalitolerans</name>
    <dbReference type="NCBI Taxonomy" id="2547244"/>
    <lineage>
        <taxon>Bacteria</taxon>
        <taxon>Bacillati</taxon>
        <taxon>Actinomycetota</taxon>
        <taxon>Actinomycetes</taxon>
        <taxon>Pseudonocardiales</taxon>
        <taxon>Pseudonocardiaceae</taxon>
        <taxon>Amycolatopsis</taxon>
    </lineage>
</organism>
<dbReference type="EMBL" id="VDFW01000002">
    <property type="protein sequence ID" value="TNC29252.1"/>
    <property type="molecule type" value="Genomic_DNA"/>
</dbReference>
<dbReference type="AlphaFoldDB" id="A0A5C4MCT0"/>
<feature type="domain" description="KTSC" evidence="1">
    <location>
        <begin position="7"/>
        <end position="63"/>
    </location>
</feature>
<accession>A0A5C4MCT0</accession>
<protein>
    <submittedName>
        <fullName evidence="2">KTSC domain-containing protein</fullName>
    </submittedName>
</protein>
<name>A0A5C4MCT0_9PSEU</name>
<dbReference type="Pfam" id="PF13619">
    <property type="entry name" value="KTSC"/>
    <property type="match status" value="1"/>
</dbReference>
<dbReference type="Proteomes" id="UP000305546">
    <property type="component" value="Unassembled WGS sequence"/>
</dbReference>
<evidence type="ECO:0000259" key="1">
    <source>
        <dbReference type="Pfam" id="PF13619"/>
    </source>
</evidence>
<dbReference type="InterPro" id="IPR025309">
    <property type="entry name" value="KTSC_dom"/>
</dbReference>
<comment type="caution">
    <text evidence="2">The sequence shown here is derived from an EMBL/GenBank/DDBJ whole genome shotgun (WGS) entry which is preliminary data.</text>
</comment>
<gene>
    <name evidence="2" type="ORF">FG385_03010</name>
</gene>
<evidence type="ECO:0000313" key="3">
    <source>
        <dbReference type="Proteomes" id="UP000305546"/>
    </source>
</evidence>
<evidence type="ECO:0000313" key="2">
    <source>
        <dbReference type="EMBL" id="TNC29252.1"/>
    </source>
</evidence>